<protein>
    <submittedName>
        <fullName evidence="3">LtrC-like protein</fullName>
    </submittedName>
</protein>
<dbReference type="AlphaFoldDB" id="A0A1K1KPW0"/>
<gene>
    <name evidence="3" type="ORF">LAC1533_1442</name>
</gene>
<accession>A0A1K1KPW0</accession>
<dbReference type="Proteomes" id="UP000190935">
    <property type="component" value="Chromosome I"/>
</dbReference>
<evidence type="ECO:0000313" key="4">
    <source>
        <dbReference type="Proteomes" id="UP000190935"/>
    </source>
</evidence>
<proteinExistence type="predicted"/>
<sequence length="468" mass="53917">MPNKAERDAWKEKLVNEAEQKILELTDSDKFKKYLDTLSKFHGYSQRNIDLIYSQDPAATQVAGYKQWQNDFNRHVNKGAKSIRISAPIIKKLTEEEKKKLNTTEDKAIVGYRFIPIFDIKQTSGQHVLNTQDFIKENLQEHKNVTNLYNSFKDYLNEKTNLAVTEENISQPGVKGYFVPKANEIVIDNKEQDSALKLKTLYHEYAHSQLHGLTSEFKDRPREYKETQAEAVAYVAMQNIGVDTSDYSLGYVATWAKDKDLIHKAISEIQKVSNKTIDLTAELTEKLQLDQKQEQQQEQTQTQKAPEPKTKEVNADQEQIDKLKQAIAETQDQLTRYGKIIEKAPKTYEAGLAEEEISKLEPRLAQQTLMLNSLYGEDYKLQESNATLANPTIKAENNTKQPNLSDQYKALHDKLEKPGENKNQIQEQLNKVKTEISQKTQQQLKDFAKANPDLKQPRIKKEQQTLQR</sequence>
<feature type="region of interest" description="Disordered" evidence="1">
    <location>
        <begin position="290"/>
        <end position="317"/>
    </location>
</feature>
<feature type="region of interest" description="Disordered" evidence="1">
    <location>
        <begin position="436"/>
        <end position="468"/>
    </location>
</feature>
<dbReference type="KEGG" id="laca:LAC1533_1442"/>
<feature type="compositionally biased region" description="Basic and acidic residues" evidence="1">
    <location>
        <begin position="306"/>
        <end position="317"/>
    </location>
</feature>
<dbReference type="InterPro" id="IPR010359">
    <property type="entry name" value="IrrE_HExxH"/>
</dbReference>
<dbReference type="EMBL" id="LT630287">
    <property type="protein sequence ID" value="SFV40862.1"/>
    <property type="molecule type" value="Genomic_DNA"/>
</dbReference>
<feature type="compositionally biased region" description="Basic and acidic residues" evidence="1">
    <location>
        <begin position="455"/>
        <end position="468"/>
    </location>
</feature>
<organism evidence="3 4">
    <name type="scientific">Ligilactobacillus acidipiscis</name>
    <dbReference type="NCBI Taxonomy" id="89059"/>
    <lineage>
        <taxon>Bacteria</taxon>
        <taxon>Bacillati</taxon>
        <taxon>Bacillota</taxon>
        <taxon>Bacilli</taxon>
        <taxon>Lactobacillales</taxon>
        <taxon>Lactobacillaceae</taxon>
        <taxon>Ligilactobacillus</taxon>
    </lineage>
</organism>
<evidence type="ECO:0000313" key="3">
    <source>
        <dbReference type="EMBL" id="SFV40862.1"/>
    </source>
</evidence>
<reference evidence="4" key="1">
    <citation type="submission" date="2016-11" db="EMBL/GenBank/DDBJ databases">
        <authorList>
            <person name="Papadimitriou K."/>
        </authorList>
    </citation>
    <scope>NUCLEOTIDE SEQUENCE [LARGE SCALE GENOMIC DNA]</scope>
    <source>
        <strain evidence="4">ACA-DC 1533</strain>
    </source>
</reference>
<evidence type="ECO:0000256" key="1">
    <source>
        <dbReference type="SAM" id="MobiDB-lite"/>
    </source>
</evidence>
<dbReference type="Pfam" id="PF06114">
    <property type="entry name" value="Peptidase_M78"/>
    <property type="match status" value="1"/>
</dbReference>
<evidence type="ECO:0000259" key="2">
    <source>
        <dbReference type="Pfam" id="PF06114"/>
    </source>
</evidence>
<feature type="domain" description="IrrE N-terminal-like" evidence="2">
    <location>
        <begin position="158"/>
        <end position="234"/>
    </location>
</feature>
<name>A0A1K1KPW0_9LACO</name>